<reference evidence="2 3" key="1">
    <citation type="submission" date="2020-08" db="EMBL/GenBank/DDBJ databases">
        <title>Genomic Encyclopedia of Type Strains, Phase IV (KMG-IV): sequencing the most valuable type-strain genomes for metagenomic binning, comparative biology and taxonomic classification.</title>
        <authorList>
            <person name="Goeker M."/>
        </authorList>
    </citation>
    <scope>NUCLEOTIDE SEQUENCE [LARGE SCALE GENOMIC DNA]</scope>
    <source>
        <strain evidence="2 3">DSM 13481</strain>
    </source>
</reference>
<evidence type="ECO:0000313" key="3">
    <source>
        <dbReference type="Proteomes" id="UP000555828"/>
    </source>
</evidence>
<keyword evidence="3" id="KW-1185">Reference proteome</keyword>
<dbReference type="NCBIfam" id="TIGR03170">
    <property type="entry name" value="flgA_cterm"/>
    <property type="match status" value="1"/>
</dbReference>
<comment type="caution">
    <text evidence="2">The sequence shown here is derived from an EMBL/GenBank/DDBJ whole genome shotgun (WGS) entry which is preliminary data.</text>
</comment>
<dbReference type="Gene3D" id="2.30.30.760">
    <property type="match status" value="1"/>
</dbReference>
<organism evidence="2 3">
    <name type="scientific">Thermosipho japonicus</name>
    <dbReference type="NCBI Taxonomy" id="90323"/>
    <lineage>
        <taxon>Bacteria</taxon>
        <taxon>Thermotogati</taxon>
        <taxon>Thermotogota</taxon>
        <taxon>Thermotogae</taxon>
        <taxon>Thermotogales</taxon>
        <taxon>Fervidobacteriaceae</taxon>
        <taxon>Thermosipho</taxon>
    </lineage>
</organism>
<dbReference type="Proteomes" id="UP000555828">
    <property type="component" value="Unassembled WGS sequence"/>
</dbReference>
<evidence type="ECO:0000313" key="2">
    <source>
        <dbReference type="EMBL" id="MBB6062841.1"/>
    </source>
</evidence>
<proteinExistence type="predicted"/>
<protein>
    <submittedName>
        <fullName evidence="2">Flagella basal body P-ring formation protein FlgA</fullName>
    </submittedName>
</protein>
<dbReference type="InterPro" id="IPR039246">
    <property type="entry name" value="Flagellar_FlgA"/>
</dbReference>
<dbReference type="AlphaFoldDB" id="A0A841GV85"/>
<dbReference type="GO" id="GO:0044780">
    <property type="term" value="P:bacterial-type flagellum assembly"/>
    <property type="evidence" value="ECO:0007669"/>
    <property type="project" value="InterPro"/>
</dbReference>
<dbReference type="EMBL" id="JACHEX010000003">
    <property type="protein sequence ID" value="MBB6062841.1"/>
    <property type="molecule type" value="Genomic_DNA"/>
</dbReference>
<keyword evidence="2" id="KW-0282">Flagellum</keyword>
<name>A0A841GV85_9BACT</name>
<dbReference type="InterPro" id="IPR017585">
    <property type="entry name" value="SAF_FlgA"/>
</dbReference>
<dbReference type="PANTHER" id="PTHR36307:SF1">
    <property type="entry name" value="FLAGELLA BASAL BODY P-RING FORMATION PROTEIN FLGA"/>
    <property type="match status" value="1"/>
</dbReference>
<feature type="domain" description="Flagella basal body P-ring formation protein FlgA SAF" evidence="1">
    <location>
        <begin position="185"/>
        <end position="300"/>
    </location>
</feature>
<gene>
    <name evidence="2" type="ORF">HNP65_001293</name>
</gene>
<dbReference type="Pfam" id="PF13144">
    <property type="entry name" value="ChapFlgA"/>
    <property type="match status" value="1"/>
</dbReference>
<accession>A0A841GV85</accession>
<dbReference type="RefSeq" id="WP_184619475.1">
    <property type="nucleotide sequence ID" value="NZ_JACHEX010000003.1"/>
</dbReference>
<sequence length="310" mass="34199">MRKGILFILLLPILSLSMYIQFLDVATVTRNEVTVFDVAATYTQIDATSLQNIVLAYLPENSSTDINIKYILQRLSRVATQIEATPTVGTVRVVFPNLVTNESSMSTLTVEEALKIATEVALSMLPANSTVEVTSTYGEIVDHNSFDYDVIQSVGGSFLVRFALKKDGRTRGYFNVNLIGKCIRKIPVAARNINYGEQVNMDDVAFADVNIFSLRGTPLDVSKLPMISRKYFKVGEPLFEEYFERVPDVVVGQVIVGYVELPGVIVKTMLRALESGNVGDVIKARNIESGKIVYGVIVKGPMLKVVEVSK</sequence>
<keyword evidence="2" id="KW-0966">Cell projection</keyword>
<dbReference type="PANTHER" id="PTHR36307">
    <property type="entry name" value="FLAGELLA BASAL BODY P-RING FORMATION PROTEIN FLGA"/>
    <property type="match status" value="1"/>
</dbReference>
<evidence type="ECO:0000259" key="1">
    <source>
        <dbReference type="Pfam" id="PF13144"/>
    </source>
</evidence>
<keyword evidence="2" id="KW-0969">Cilium</keyword>